<dbReference type="RefSeq" id="WP_089676075.1">
    <property type="nucleotide sequence ID" value="NZ_FODB01000087.1"/>
</dbReference>
<dbReference type="InterPro" id="IPR011089">
    <property type="entry name" value="GmrSD_C"/>
</dbReference>
<evidence type="ECO:0000259" key="2">
    <source>
        <dbReference type="Pfam" id="PF07510"/>
    </source>
</evidence>
<dbReference type="EMBL" id="FODB01000087">
    <property type="protein sequence ID" value="SEO41661.1"/>
    <property type="molecule type" value="Genomic_DNA"/>
</dbReference>
<organism evidence="3 4">
    <name type="scientific">Vreelandella aquamarina</name>
    <dbReference type="NCBI Taxonomy" id="77097"/>
    <lineage>
        <taxon>Bacteria</taxon>
        <taxon>Pseudomonadati</taxon>
        <taxon>Pseudomonadota</taxon>
        <taxon>Gammaproteobacteria</taxon>
        <taxon>Oceanospirillales</taxon>
        <taxon>Halomonadaceae</taxon>
        <taxon>Vreelandella</taxon>
    </lineage>
</organism>
<dbReference type="STRING" id="77097.SAMN04490369_10875"/>
<evidence type="ECO:0008006" key="5">
    <source>
        <dbReference type="Google" id="ProtNLM"/>
    </source>
</evidence>
<dbReference type="Pfam" id="PF07510">
    <property type="entry name" value="GmrSD_C"/>
    <property type="match status" value="1"/>
</dbReference>
<feature type="domain" description="GmrSD restriction endonucleases N-terminal" evidence="1">
    <location>
        <begin position="11"/>
        <end position="213"/>
    </location>
</feature>
<sequence length="566" mass="65432">MYMDPQNLKLNDLLHSRLFRIPPYQRPYSWQTEHRRDLFNDLRTLYQKRQEFHFMATVVGVDNGPYLLGSDEYQQIDIVDGQQRLTTLVLLLRAISRQLSEPTLEKLLVKDDAHTLVLLQTNHDYNDHFINYVRYGKRPEVETADTLAERNIIEAIAEVESFVASWPATTGATLLELLALIKNRLRFVYYQLHDEKLVYTVFEVLNTRGLEVAWLDRCKAVLMGIAFEHAANQQEMVQELHDIWQRIYECIGLRQGLSSESLRFAATLITHDHTSRTLSNSDALDTFRKRAANRPIETLALSRFLQKVARALDSLLHDQQKAAVTKIAHARLLAVAITLRFEGTHRERLLTQWEHVSFRIYGMCGRDSRTRVGDYVRLACQIYASEGNAAAYKDAMQALIDLGSGEFSAAKAVTELRQANCYEGWEEELRYFFYARERWLEAKHGYKPSAVAWDKIWSDSAVRSIEHILPQNPVQGSAWQDLYDQATTAQQGIQHWLGNLVVIPPAVNSRVGRKPYGEKQVEYAQTGLAITRELADKYSEWTLEQIEEREQKLIEWAELYWGDLVP</sequence>
<protein>
    <recommendedName>
        <fullName evidence="5">DUF262 domain-containing protein</fullName>
    </recommendedName>
</protein>
<dbReference type="PANTHER" id="PTHR35149:SF1">
    <property type="entry name" value="DUF5655 DOMAIN-CONTAINING PROTEIN"/>
    <property type="match status" value="1"/>
</dbReference>
<evidence type="ECO:0000313" key="4">
    <source>
        <dbReference type="Proteomes" id="UP000199493"/>
    </source>
</evidence>
<proteinExistence type="predicted"/>
<dbReference type="Pfam" id="PF03235">
    <property type="entry name" value="GmrSD_N"/>
    <property type="match status" value="1"/>
</dbReference>
<evidence type="ECO:0000313" key="3">
    <source>
        <dbReference type="EMBL" id="SEO41661.1"/>
    </source>
</evidence>
<accession>A0A1H8PIR5</accession>
<dbReference type="InterPro" id="IPR004919">
    <property type="entry name" value="GmrSD_N"/>
</dbReference>
<reference evidence="3 4" key="1">
    <citation type="submission" date="2016-10" db="EMBL/GenBank/DDBJ databases">
        <authorList>
            <person name="de Groot N.N."/>
        </authorList>
    </citation>
    <scope>NUCLEOTIDE SEQUENCE [LARGE SCALE GENOMIC DNA]</scope>
    <source>
        <strain evidence="3 4">558</strain>
    </source>
</reference>
<name>A0A1H8PIR5_9GAMM</name>
<gene>
    <name evidence="3" type="ORF">SAMN04490369_10875</name>
</gene>
<evidence type="ECO:0000259" key="1">
    <source>
        <dbReference type="Pfam" id="PF03235"/>
    </source>
</evidence>
<dbReference type="AlphaFoldDB" id="A0A1H8PIR5"/>
<feature type="domain" description="GmrSD restriction endonucleases C-terminal" evidence="2">
    <location>
        <begin position="414"/>
        <end position="556"/>
    </location>
</feature>
<dbReference type="PANTHER" id="PTHR35149">
    <property type="entry name" value="SLL5132 PROTEIN"/>
    <property type="match status" value="1"/>
</dbReference>
<dbReference type="Proteomes" id="UP000199493">
    <property type="component" value="Unassembled WGS sequence"/>
</dbReference>